<organism>
    <name type="scientific">Solenopsis invicta</name>
    <name type="common">Red imported fire ant</name>
    <name type="synonym">Solenopsis wagneri</name>
    <dbReference type="NCBI Taxonomy" id="13686"/>
    <lineage>
        <taxon>Eukaryota</taxon>
        <taxon>Metazoa</taxon>
        <taxon>Ecdysozoa</taxon>
        <taxon>Arthropoda</taxon>
        <taxon>Hexapoda</taxon>
        <taxon>Insecta</taxon>
        <taxon>Pterygota</taxon>
        <taxon>Neoptera</taxon>
        <taxon>Endopterygota</taxon>
        <taxon>Hymenoptera</taxon>
        <taxon>Apocrita</taxon>
        <taxon>Aculeata</taxon>
        <taxon>Formicoidea</taxon>
        <taxon>Formicidae</taxon>
        <taxon>Myrmicinae</taxon>
        <taxon>Solenopsis</taxon>
    </lineage>
</organism>
<name>E9J810_SOLIN</name>
<feature type="non-terminal residue" evidence="1">
    <location>
        <position position="269"/>
    </location>
</feature>
<dbReference type="HOGENOM" id="CLU_1035541_0_0_1"/>
<accession>E9J810</accession>
<evidence type="ECO:0000313" key="1">
    <source>
        <dbReference type="EMBL" id="EFZ11042.1"/>
    </source>
</evidence>
<dbReference type="EMBL" id="GL768726">
    <property type="protein sequence ID" value="EFZ11042.1"/>
    <property type="molecule type" value="Genomic_DNA"/>
</dbReference>
<gene>
    <name evidence="1" type="ORF">SINV_01079</name>
</gene>
<dbReference type="AlphaFoldDB" id="E9J810"/>
<protein>
    <submittedName>
        <fullName evidence="1">Uncharacterized protein</fullName>
    </submittedName>
</protein>
<reference evidence="1" key="1">
    <citation type="journal article" date="2011" name="Proc. Natl. Acad. Sci. U.S.A.">
        <title>The genome of the fire ant Solenopsis invicta.</title>
        <authorList>
            <person name="Wurm Y."/>
            <person name="Wang J."/>
            <person name="Riba-Grognuz O."/>
            <person name="Corona M."/>
            <person name="Nygaard S."/>
            <person name="Hunt B.G."/>
            <person name="Ingram K.K."/>
            <person name="Falquet L."/>
            <person name="Nipitwattanaphon M."/>
            <person name="Gotzek D."/>
            <person name="Dijkstra M.B."/>
            <person name="Oettler J."/>
            <person name="Comtesse F."/>
            <person name="Shih C.J."/>
            <person name="Wu W.J."/>
            <person name="Yang C.C."/>
            <person name="Thomas J."/>
            <person name="Beaudoing E."/>
            <person name="Pradervand S."/>
            <person name="Flegel V."/>
            <person name="Cook E.D."/>
            <person name="Fabbretti R."/>
            <person name="Stockinger H."/>
            <person name="Long L."/>
            <person name="Farmerie W.G."/>
            <person name="Oakey J."/>
            <person name="Boomsma J.J."/>
            <person name="Pamilo P."/>
            <person name="Yi S.V."/>
            <person name="Heinze J."/>
            <person name="Goodisman M.A."/>
            <person name="Farinelli L."/>
            <person name="Harshman K."/>
            <person name="Hulo N."/>
            <person name="Cerutti L."/>
            <person name="Xenarios I."/>
            <person name="Shoemaker D."/>
            <person name="Keller L."/>
        </authorList>
    </citation>
    <scope>NUCLEOTIDE SEQUENCE [LARGE SCALE GENOMIC DNA]</scope>
</reference>
<sequence length="269" mass="30514">MDANDARIIGEQMAMIQKRQQTAEHIAKNQLKIVNATIGHIQALEQHLITITAVLTDLYEDIKDAMNYPTVKQDGAVETTANQQNSKGPTRSYAIPLPIHDYDNVFTLVKITQPLIAINKLSSNFLRLETQDLNKYTKIDNTYTCEENLPIYLQANAPGEVQIYTGATEYMKSCEKRHIVANSTLWTTLTEPQAWLYSTLTEEKTTIECDKQSRTQITLKRTEKVKINDHCKFTTNDITILTKNEIGTRTTEAHLLETNLTPNTNAIQK</sequence>
<proteinExistence type="predicted"/>